<dbReference type="Pfam" id="PF02129">
    <property type="entry name" value="Peptidase_S15"/>
    <property type="match status" value="1"/>
</dbReference>
<protein>
    <submittedName>
        <fullName evidence="3">Unannotated protein</fullName>
    </submittedName>
</protein>
<sequence>MRSTTHRFTAFIIGFVFIGGLVACSGGSDSSVVTEAPTTTQPLPLATYTVRPGAHQVGVLDADPGTALQIQHADGSIAAEGTVDEQGSFLARNLEVGTYRVVNADLSAASAEVEVYDASYIPAQSFYADQELPSPGFGYLETRDGTTLSINVMLPGALENGPYPTVVEYSGYAPSNPNDTTFGQLFTTLGYAYVAVNMRGTGCSGGSFRYFEESQQLDGYDAIETIAAQSWVQDNKVGMVGISYPGISQLFVASTQPPSLAAITPLSVLDDSARATLAPGGILNTGFAVKWTKERMDSAAVYGQGWSKDMADSGDSECANNQRMRLQNPDLISEINDNEYYVPELLDSINPSLFVDKINVPVFLAGAWQDEQTGGHFPGFLDKFTGSPHLYATLVNGLHTESLSPSVFPRYSEFLSLYVAKKVPDIGPAMLIATVLTPSIWGAMTPIVQGNRFAGMTYDEALAIFESEPSVRVLFEQGAADGQAFASPLNRWQAEFSAWPIPEAQATRFNFGDNGTLAQGASGTGSTSYTADPSATPERFFEGSGGDIWKSDVKWNWVRNPQGTAAVFTTELLTEDMVIVGPGSADLWISSDAVDTDLEVTISEVRPDESGTETETYVQSGWLRASHRALDESSATELRPTHTNFESDAQPLVPGEVTLVRLEMFPVAHPFRAGSKIRISIDAPGGNRPEWIFRTISKGEKVTIWHDAEHPSSIVLSVVPGLDVPPGVAACGSLRGQPCRIN</sequence>
<dbReference type="SUPFAM" id="SSF49785">
    <property type="entry name" value="Galactose-binding domain-like"/>
    <property type="match status" value="1"/>
</dbReference>
<feature type="domain" description="Xaa-Pro dipeptidyl-peptidase C-terminal" evidence="2">
    <location>
        <begin position="458"/>
        <end position="715"/>
    </location>
</feature>
<dbReference type="Gene3D" id="3.40.50.1820">
    <property type="entry name" value="alpha/beta hydrolase"/>
    <property type="match status" value="1"/>
</dbReference>
<evidence type="ECO:0000256" key="1">
    <source>
        <dbReference type="ARBA" id="ARBA00022801"/>
    </source>
</evidence>
<dbReference type="Gene3D" id="2.60.120.260">
    <property type="entry name" value="Galactose-binding domain-like"/>
    <property type="match status" value="1"/>
</dbReference>
<evidence type="ECO:0000313" key="3">
    <source>
        <dbReference type="EMBL" id="CAB5045703.1"/>
    </source>
</evidence>
<name>A0A6J7SXH3_9ZZZZ</name>
<dbReference type="SUPFAM" id="SSF53474">
    <property type="entry name" value="alpha/beta-Hydrolases"/>
    <property type="match status" value="1"/>
</dbReference>
<gene>
    <name evidence="3" type="ORF">UFOPK4275_00268</name>
</gene>
<dbReference type="InterPro" id="IPR005674">
    <property type="entry name" value="CocE/Ser_esterase"/>
</dbReference>
<accession>A0A6J7SXH3</accession>
<dbReference type="SMART" id="SM00939">
    <property type="entry name" value="PepX_C"/>
    <property type="match status" value="1"/>
</dbReference>
<dbReference type="InterPro" id="IPR000383">
    <property type="entry name" value="Xaa-Pro-like_dom"/>
</dbReference>
<dbReference type="Pfam" id="PF08530">
    <property type="entry name" value="PepX_C"/>
    <property type="match status" value="1"/>
</dbReference>
<dbReference type="EMBL" id="CAFBQJ010000029">
    <property type="protein sequence ID" value="CAB5045703.1"/>
    <property type="molecule type" value="Genomic_DNA"/>
</dbReference>
<dbReference type="NCBIfam" id="TIGR00976">
    <property type="entry name" value="CocE_NonD"/>
    <property type="match status" value="1"/>
</dbReference>
<dbReference type="InterPro" id="IPR008979">
    <property type="entry name" value="Galactose-bd-like_sf"/>
</dbReference>
<organism evidence="3">
    <name type="scientific">freshwater metagenome</name>
    <dbReference type="NCBI Taxonomy" id="449393"/>
    <lineage>
        <taxon>unclassified sequences</taxon>
        <taxon>metagenomes</taxon>
        <taxon>ecological metagenomes</taxon>
    </lineage>
</organism>
<dbReference type="PROSITE" id="PS51257">
    <property type="entry name" value="PROKAR_LIPOPROTEIN"/>
    <property type="match status" value="1"/>
</dbReference>
<dbReference type="InterPro" id="IPR029058">
    <property type="entry name" value="AB_hydrolase_fold"/>
</dbReference>
<dbReference type="GO" id="GO:0008239">
    <property type="term" value="F:dipeptidyl-peptidase activity"/>
    <property type="evidence" value="ECO:0007669"/>
    <property type="project" value="InterPro"/>
</dbReference>
<dbReference type="InterPro" id="IPR013736">
    <property type="entry name" value="Xaa-Pro_dipept_C"/>
</dbReference>
<dbReference type="AlphaFoldDB" id="A0A6J7SXH3"/>
<keyword evidence="1" id="KW-0378">Hydrolase</keyword>
<proteinExistence type="predicted"/>
<reference evidence="3" key="1">
    <citation type="submission" date="2020-05" db="EMBL/GenBank/DDBJ databases">
        <authorList>
            <person name="Chiriac C."/>
            <person name="Salcher M."/>
            <person name="Ghai R."/>
            <person name="Kavagutti S V."/>
        </authorList>
    </citation>
    <scope>NUCLEOTIDE SEQUENCE</scope>
</reference>
<evidence type="ECO:0000259" key="2">
    <source>
        <dbReference type="SMART" id="SM00939"/>
    </source>
</evidence>